<gene>
    <name evidence="6" type="ORF">HNQ51_000278</name>
</gene>
<evidence type="ECO:0000313" key="6">
    <source>
        <dbReference type="EMBL" id="MBB5202985.1"/>
    </source>
</evidence>
<dbReference type="AlphaFoldDB" id="A0A840RYF5"/>
<sequence length="375" mass="38787">MRALLMSLCLASASVCFNAAAGPGAHGPNGEHLDAPSGSATAGGLGRLPDGSLNVPKSAQRRLGVRTLMAPESEAAASLELPGRVIAHPNASGQVQSVHGGRVEAGPKGLPLPGQPVKKGEVLAYVKHHADPYAVGAQQAQLAELRAQRELATQRLRRLEELAGSVPRKEIDAARSEAQALTERERLIATSLNQREVLLAPLSGVVARNHVAVGQVVEAGGLLMEIVDPGRLLIEATHTDPSLAARIAGAQLVLANAGGAGIDLKLIGAARALRDGVLPLSFALQTQDAGLALGQPVSVLVRLNESAKGIVLPAESLVRSANGEAVVWIKTGAERFLPQPVQARALDARTVLVTQGLAADNRVVVQGAALLNQIR</sequence>
<dbReference type="PANTHER" id="PTHR30097:SF4">
    <property type="entry name" value="SLR6042 PROTEIN"/>
    <property type="match status" value="1"/>
</dbReference>
<dbReference type="Pfam" id="PF25967">
    <property type="entry name" value="RND-MFP_C"/>
    <property type="match status" value="1"/>
</dbReference>
<dbReference type="GO" id="GO:0030313">
    <property type="term" value="C:cell envelope"/>
    <property type="evidence" value="ECO:0007669"/>
    <property type="project" value="TreeGrafter"/>
</dbReference>
<feature type="coiled-coil region" evidence="2">
    <location>
        <begin position="135"/>
        <end position="162"/>
    </location>
</feature>
<feature type="region of interest" description="Disordered" evidence="3">
    <location>
        <begin position="28"/>
        <end position="57"/>
    </location>
</feature>
<keyword evidence="4" id="KW-0732">Signal</keyword>
<name>A0A840RYF5_9BURK</name>
<evidence type="ECO:0000256" key="2">
    <source>
        <dbReference type="SAM" id="Coils"/>
    </source>
</evidence>
<feature type="chain" id="PRO_5032534658" evidence="4">
    <location>
        <begin position="22"/>
        <end position="375"/>
    </location>
</feature>
<dbReference type="GO" id="GO:0060003">
    <property type="term" value="P:copper ion export"/>
    <property type="evidence" value="ECO:0007669"/>
    <property type="project" value="TreeGrafter"/>
</dbReference>
<dbReference type="PANTHER" id="PTHR30097">
    <property type="entry name" value="CATION EFFLUX SYSTEM PROTEIN CUSB"/>
    <property type="match status" value="1"/>
</dbReference>
<reference evidence="6 7" key="1">
    <citation type="submission" date="2020-08" db="EMBL/GenBank/DDBJ databases">
        <title>Genomic Encyclopedia of Type Strains, Phase IV (KMG-IV): sequencing the most valuable type-strain genomes for metagenomic binning, comparative biology and taxonomic classification.</title>
        <authorList>
            <person name="Goeker M."/>
        </authorList>
    </citation>
    <scope>NUCLEOTIDE SEQUENCE [LARGE SCALE GENOMIC DNA]</scope>
    <source>
        <strain evidence="6 7">DSM 23958</strain>
    </source>
</reference>
<evidence type="ECO:0000313" key="7">
    <source>
        <dbReference type="Proteomes" id="UP000554837"/>
    </source>
</evidence>
<keyword evidence="1" id="KW-0813">Transport</keyword>
<accession>A0A840RYF5</accession>
<dbReference type="RefSeq" id="WP_138857926.1">
    <property type="nucleotide sequence ID" value="NZ_CP040709.1"/>
</dbReference>
<dbReference type="GO" id="GO:0015679">
    <property type="term" value="P:plasma membrane copper ion transport"/>
    <property type="evidence" value="ECO:0007669"/>
    <property type="project" value="TreeGrafter"/>
</dbReference>
<feature type="signal peptide" evidence="4">
    <location>
        <begin position="1"/>
        <end position="21"/>
    </location>
</feature>
<feature type="domain" description="Multidrug resistance protein MdtA-like C-terminal permuted SH3" evidence="5">
    <location>
        <begin position="310"/>
        <end position="368"/>
    </location>
</feature>
<dbReference type="InterPro" id="IPR058627">
    <property type="entry name" value="MdtA-like_C"/>
</dbReference>
<keyword evidence="7" id="KW-1185">Reference proteome</keyword>
<evidence type="ECO:0000256" key="3">
    <source>
        <dbReference type="SAM" id="MobiDB-lite"/>
    </source>
</evidence>
<protein>
    <submittedName>
        <fullName evidence="6">RND family efflux transporter MFP subunit</fullName>
    </submittedName>
</protein>
<organism evidence="6 7">
    <name type="scientific">Inhella inkyongensis</name>
    <dbReference type="NCBI Taxonomy" id="392593"/>
    <lineage>
        <taxon>Bacteria</taxon>
        <taxon>Pseudomonadati</taxon>
        <taxon>Pseudomonadota</taxon>
        <taxon>Betaproteobacteria</taxon>
        <taxon>Burkholderiales</taxon>
        <taxon>Sphaerotilaceae</taxon>
        <taxon>Inhella</taxon>
    </lineage>
</organism>
<dbReference type="EMBL" id="JACHHO010000001">
    <property type="protein sequence ID" value="MBB5202985.1"/>
    <property type="molecule type" value="Genomic_DNA"/>
</dbReference>
<evidence type="ECO:0000259" key="5">
    <source>
        <dbReference type="Pfam" id="PF25967"/>
    </source>
</evidence>
<dbReference type="SUPFAM" id="SSF111369">
    <property type="entry name" value="HlyD-like secretion proteins"/>
    <property type="match status" value="1"/>
</dbReference>
<dbReference type="Gene3D" id="2.40.50.100">
    <property type="match status" value="1"/>
</dbReference>
<proteinExistence type="predicted"/>
<dbReference type="Gene3D" id="2.40.420.20">
    <property type="match status" value="1"/>
</dbReference>
<dbReference type="Gene3D" id="2.40.30.170">
    <property type="match status" value="1"/>
</dbReference>
<dbReference type="OrthoDB" id="7059230at2"/>
<dbReference type="InterPro" id="IPR051909">
    <property type="entry name" value="MFP_Cation_Efflux"/>
</dbReference>
<dbReference type="Gene3D" id="1.10.287.470">
    <property type="entry name" value="Helix hairpin bin"/>
    <property type="match status" value="1"/>
</dbReference>
<comment type="caution">
    <text evidence="6">The sequence shown here is derived from an EMBL/GenBank/DDBJ whole genome shotgun (WGS) entry which is preliminary data.</text>
</comment>
<evidence type="ECO:0000256" key="1">
    <source>
        <dbReference type="ARBA" id="ARBA00022448"/>
    </source>
</evidence>
<keyword evidence="2" id="KW-0175">Coiled coil</keyword>
<dbReference type="Proteomes" id="UP000554837">
    <property type="component" value="Unassembled WGS sequence"/>
</dbReference>
<evidence type="ECO:0000256" key="4">
    <source>
        <dbReference type="SAM" id="SignalP"/>
    </source>
</evidence>